<dbReference type="Proteomes" id="UP000009062">
    <property type="component" value="Chromosome"/>
</dbReference>
<dbReference type="AlphaFoldDB" id="H6QA20"/>
<evidence type="ECO:0000256" key="2">
    <source>
        <dbReference type="ARBA" id="ARBA00025626"/>
    </source>
</evidence>
<proteinExistence type="predicted"/>
<dbReference type="PANTHER" id="PTHR37459:SF1">
    <property type="entry name" value="CRISPR-ASSOCIATED PROTEIN CAS7_CST2_DEVR"/>
    <property type="match status" value="1"/>
</dbReference>
<keyword evidence="1" id="KW-0051">Antiviral defense</keyword>
<dbReference type="GO" id="GO:0051607">
    <property type="term" value="P:defense response to virus"/>
    <property type="evidence" value="ECO:0007669"/>
    <property type="project" value="UniProtKB-KW"/>
</dbReference>
<dbReference type="HOGENOM" id="CLU_2406480_0_0_2"/>
<evidence type="ECO:0000313" key="4">
    <source>
        <dbReference type="Proteomes" id="UP000009062"/>
    </source>
</evidence>
<sequence>MRTVPVTSGEALRRAYQAALADIAARSGLPVCEWCKKREFIKHGIVAEPFRKQEAELFKRLESDAPLSEREASVIEACVVEDVGTCWQRQRW</sequence>
<evidence type="ECO:0000256" key="1">
    <source>
        <dbReference type="ARBA" id="ARBA00023118"/>
    </source>
</evidence>
<reference evidence="3 4" key="1">
    <citation type="journal article" date="2012" name="Stand. Genomic Sci.">
        <title>Complete genome sequence of Pyrobaculum oguniense.</title>
        <authorList>
            <person name="Bernick D.L."/>
            <person name="Karplus K."/>
            <person name="Lui L.M."/>
            <person name="Coker J.K."/>
            <person name="Murphy J.N."/>
            <person name="Chan P.P."/>
            <person name="Cozen A.E."/>
            <person name="Lowe T.M."/>
        </authorList>
    </citation>
    <scope>NUCLEOTIDE SEQUENCE [LARGE SCALE GENOMIC DNA]</scope>
    <source>
        <strain evidence="3 4">TE7</strain>
    </source>
</reference>
<dbReference type="InterPro" id="IPR052681">
    <property type="entry name" value="CRISPR-Cas7/Cst2/DevR"/>
</dbReference>
<dbReference type="eggNOG" id="arCOG03617">
    <property type="taxonomic scope" value="Archaea"/>
</dbReference>
<dbReference type="EMBL" id="CP003316">
    <property type="protein sequence ID" value="AFA39142.1"/>
    <property type="molecule type" value="Genomic_DNA"/>
</dbReference>
<dbReference type="InterPro" id="IPR010154">
    <property type="entry name" value="CRISPR-assoc_Cas7/Cst2/DevR"/>
</dbReference>
<comment type="function">
    <text evidence="2">CRISPR (clustered regularly interspaced short palindromic repeat) is an adaptive immune system that provides protection against mobile genetic elements (viruses, transposable elements and conjugative plasmids). CRISPR clusters contain spacers, sequences complementary to antecedent mobile elements, and target invading nucleic acids. CRISPR clusters are transcribed and processed into CRISPR RNA (crRNA).</text>
</comment>
<dbReference type="KEGG" id="pog:Pogu_1115"/>
<accession>H6QA20</accession>
<dbReference type="Pfam" id="PF01905">
    <property type="entry name" value="DevR"/>
    <property type="match status" value="1"/>
</dbReference>
<keyword evidence="4" id="KW-1185">Reference proteome</keyword>
<dbReference type="PANTHER" id="PTHR37459">
    <property type="match status" value="1"/>
</dbReference>
<protein>
    <submittedName>
        <fullName evidence="3">Uncharacterized protein predicted to be involved in DNA repair</fullName>
    </submittedName>
</protein>
<evidence type="ECO:0000313" key="3">
    <source>
        <dbReference type="EMBL" id="AFA39142.1"/>
    </source>
</evidence>
<name>H6QA20_PYROT</name>
<gene>
    <name evidence="3" type="ordered locus">Pogu_1115</name>
</gene>
<dbReference type="STRING" id="698757.Pogu_1115"/>
<organism evidence="3 4">
    <name type="scientific">Pyrobaculum oguniense (strain DSM 13380 / JCM 10595 / TE7)</name>
    <dbReference type="NCBI Taxonomy" id="698757"/>
    <lineage>
        <taxon>Archaea</taxon>
        <taxon>Thermoproteota</taxon>
        <taxon>Thermoprotei</taxon>
        <taxon>Thermoproteales</taxon>
        <taxon>Thermoproteaceae</taxon>
        <taxon>Pyrobaculum</taxon>
    </lineage>
</organism>